<keyword evidence="8" id="KW-1185">Reference proteome</keyword>
<comment type="caution">
    <text evidence="7">The sequence shown here is derived from an EMBL/GenBank/DDBJ whole genome shotgun (WGS) entry which is preliminary data.</text>
</comment>
<evidence type="ECO:0000256" key="1">
    <source>
        <dbReference type="ARBA" id="ARBA00004651"/>
    </source>
</evidence>
<feature type="region of interest" description="Disordered" evidence="5">
    <location>
        <begin position="675"/>
        <end position="785"/>
    </location>
</feature>
<comment type="subcellular location">
    <subcellularLocation>
        <location evidence="1">Cell membrane</location>
        <topology evidence="1">Multi-pass membrane protein</topology>
    </subcellularLocation>
</comment>
<keyword evidence="2 6" id="KW-0812">Transmembrane</keyword>
<dbReference type="AlphaFoldDB" id="A0A9P4S2A1"/>
<organism evidence="7 8">
    <name type="scientific">Patellaria atrata CBS 101060</name>
    <dbReference type="NCBI Taxonomy" id="1346257"/>
    <lineage>
        <taxon>Eukaryota</taxon>
        <taxon>Fungi</taxon>
        <taxon>Dikarya</taxon>
        <taxon>Ascomycota</taxon>
        <taxon>Pezizomycotina</taxon>
        <taxon>Dothideomycetes</taxon>
        <taxon>Dothideomycetes incertae sedis</taxon>
        <taxon>Patellariales</taxon>
        <taxon>Patellariaceae</taxon>
        <taxon>Patellaria</taxon>
    </lineage>
</organism>
<evidence type="ECO:0000256" key="3">
    <source>
        <dbReference type="ARBA" id="ARBA00022989"/>
    </source>
</evidence>
<dbReference type="PANTHER" id="PTHR46494">
    <property type="entry name" value="CORA FAMILY METAL ION TRANSPORTER (EUROFUNG)"/>
    <property type="match status" value="1"/>
</dbReference>
<dbReference type="Pfam" id="PF01544">
    <property type="entry name" value="CorA"/>
    <property type="match status" value="1"/>
</dbReference>
<accession>A0A9P4S2A1</accession>
<protein>
    <submittedName>
        <fullName evidence="7">Uncharacterized protein</fullName>
    </submittedName>
</protein>
<feature type="transmembrane region" description="Helical" evidence="6">
    <location>
        <begin position="481"/>
        <end position="500"/>
    </location>
</feature>
<evidence type="ECO:0000313" key="7">
    <source>
        <dbReference type="EMBL" id="KAF2834849.1"/>
    </source>
</evidence>
<feature type="compositionally biased region" description="Acidic residues" evidence="5">
    <location>
        <begin position="731"/>
        <end position="745"/>
    </location>
</feature>
<proteinExistence type="predicted"/>
<evidence type="ECO:0000256" key="4">
    <source>
        <dbReference type="ARBA" id="ARBA00023136"/>
    </source>
</evidence>
<dbReference type="GO" id="GO:0000287">
    <property type="term" value="F:magnesium ion binding"/>
    <property type="evidence" value="ECO:0007669"/>
    <property type="project" value="TreeGrafter"/>
</dbReference>
<evidence type="ECO:0000256" key="5">
    <source>
        <dbReference type="SAM" id="MobiDB-lite"/>
    </source>
</evidence>
<dbReference type="Proteomes" id="UP000799429">
    <property type="component" value="Unassembled WGS sequence"/>
</dbReference>
<evidence type="ECO:0000313" key="8">
    <source>
        <dbReference type="Proteomes" id="UP000799429"/>
    </source>
</evidence>
<keyword evidence="3 6" id="KW-1133">Transmembrane helix</keyword>
<dbReference type="GO" id="GO:0015087">
    <property type="term" value="F:cobalt ion transmembrane transporter activity"/>
    <property type="evidence" value="ECO:0007669"/>
    <property type="project" value="TreeGrafter"/>
</dbReference>
<dbReference type="GO" id="GO:0005886">
    <property type="term" value="C:plasma membrane"/>
    <property type="evidence" value="ECO:0007669"/>
    <property type="project" value="UniProtKB-SubCell"/>
</dbReference>
<dbReference type="InterPro" id="IPR045863">
    <property type="entry name" value="CorA_TM1_TM2"/>
</dbReference>
<dbReference type="InterPro" id="IPR002523">
    <property type="entry name" value="MgTranspt_CorA/ZnTranspt_ZntB"/>
</dbReference>
<keyword evidence="4 6" id="KW-0472">Membrane</keyword>
<reference evidence="7" key="1">
    <citation type="journal article" date="2020" name="Stud. Mycol.">
        <title>101 Dothideomycetes genomes: a test case for predicting lifestyles and emergence of pathogens.</title>
        <authorList>
            <person name="Haridas S."/>
            <person name="Albert R."/>
            <person name="Binder M."/>
            <person name="Bloem J."/>
            <person name="Labutti K."/>
            <person name="Salamov A."/>
            <person name="Andreopoulos B."/>
            <person name="Baker S."/>
            <person name="Barry K."/>
            <person name="Bills G."/>
            <person name="Bluhm B."/>
            <person name="Cannon C."/>
            <person name="Castanera R."/>
            <person name="Culley D."/>
            <person name="Daum C."/>
            <person name="Ezra D."/>
            <person name="Gonzalez J."/>
            <person name="Henrissat B."/>
            <person name="Kuo A."/>
            <person name="Liang C."/>
            <person name="Lipzen A."/>
            <person name="Lutzoni F."/>
            <person name="Magnuson J."/>
            <person name="Mondo S."/>
            <person name="Nolan M."/>
            <person name="Ohm R."/>
            <person name="Pangilinan J."/>
            <person name="Park H.-J."/>
            <person name="Ramirez L."/>
            <person name="Alfaro M."/>
            <person name="Sun H."/>
            <person name="Tritt A."/>
            <person name="Yoshinaga Y."/>
            <person name="Zwiers L.-H."/>
            <person name="Turgeon B."/>
            <person name="Goodwin S."/>
            <person name="Spatafora J."/>
            <person name="Crous P."/>
            <person name="Grigoriev I."/>
        </authorList>
    </citation>
    <scope>NUCLEOTIDE SEQUENCE</scope>
    <source>
        <strain evidence="7">CBS 101060</strain>
    </source>
</reference>
<dbReference type="EMBL" id="MU006114">
    <property type="protein sequence ID" value="KAF2834849.1"/>
    <property type="molecule type" value="Genomic_DNA"/>
</dbReference>
<dbReference type="GO" id="GO:0015095">
    <property type="term" value="F:magnesium ion transmembrane transporter activity"/>
    <property type="evidence" value="ECO:0007669"/>
    <property type="project" value="TreeGrafter"/>
</dbReference>
<sequence length="785" mass="90330">MPTALWITGNIIANSSLEATLPDVTQLSEEHRFDHRNKTDTWKHHHRKQSPGVEWREKWTQESWKHGRVLLIDYVGKDDTHDGRRRIQAQEFHDVDGLRRYYNNTDLSRKAALRLIHVQNASWATRFLLRKFNIDHHNDLVGTTFGRWARYEKPQRRAGKPVLNGKAFRTQRDPWRGISRCAFGLDYLKSYDAHKTALTPSDIEVKMMELNGYDNMDNPSYKYDVFVQRLSVYIQRSEGETYSPTDPNIISPYSTEENQEEYRAMQERHGSDAEDVWFSGYSPHLDELDNGNTIIIFEHSQSGSAIDTLIGARQEIENRWRRLTFYLPKDDALSEDWLVDESMDLILKDIFKRLSHAWEKYLDRCETHVGILEDKIYENPADESRAPELWQNGNLWLKVEKLVYIHIDVAKEIKNEIKALVNDDSQDEWLENTVEDFEKLANLVQEDLVKPTANLSDLMYKSVEIRDSRHSIALGLSMWRLSWITFIFLPLTFMVGFFGMNVSTFSDESLPSIKWFFIAAIPFALVIVVGWYFVKHSLARNKQSPLRRGLYENLFHDLAADHPSMWSRAGPRETVVPEGIVSSIKWRLISMWYQPDKTIVSRGYDPGNDELGVWARTKRFFVRKWLSEIRITPASSAAAAADITETGDVHSLDQDLGAVTELLSVATQIGVGSLEPSAATVSTPPTGSPNRNRSRNRPRNRDVSPRRSRARGSSDALARPGSAHSSGGVMVEEESDDSDEGSEPEDAMRSERRRDERRRESVQRPLVTERLSVPIFPGRASEHTP</sequence>
<dbReference type="OrthoDB" id="194358at2759"/>
<evidence type="ECO:0000256" key="2">
    <source>
        <dbReference type="ARBA" id="ARBA00022692"/>
    </source>
</evidence>
<dbReference type="SUPFAM" id="SSF144083">
    <property type="entry name" value="Magnesium transport protein CorA, transmembrane region"/>
    <property type="match status" value="1"/>
</dbReference>
<dbReference type="Gene3D" id="1.20.58.340">
    <property type="entry name" value="Magnesium transport protein CorA, transmembrane region"/>
    <property type="match status" value="1"/>
</dbReference>
<evidence type="ECO:0000256" key="6">
    <source>
        <dbReference type="SAM" id="Phobius"/>
    </source>
</evidence>
<feature type="compositionally biased region" description="Basic and acidic residues" evidence="5">
    <location>
        <begin position="746"/>
        <end position="762"/>
    </location>
</feature>
<feature type="transmembrane region" description="Helical" evidence="6">
    <location>
        <begin position="512"/>
        <end position="534"/>
    </location>
</feature>
<gene>
    <name evidence="7" type="ORF">M501DRAFT_943318</name>
</gene>
<dbReference type="PANTHER" id="PTHR46494:SF1">
    <property type="entry name" value="CORA FAMILY METAL ION TRANSPORTER (EUROFUNG)"/>
    <property type="match status" value="1"/>
</dbReference>
<dbReference type="GO" id="GO:0050897">
    <property type="term" value="F:cobalt ion binding"/>
    <property type="evidence" value="ECO:0007669"/>
    <property type="project" value="TreeGrafter"/>
</dbReference>
<name>A0A9P4S2A1_9PEZI</name>